<dbReference type="AlphaFoldDB" id="A0A0E9WDI8"/>
<reference evidence="1" key="2">
    <citation type="journal article" date="2015" name="Fish Shellfish Immunol.">
        <title>Early steps in the European eel (Anguilla anguilla)-Vibrio vulnificus interaction in the gills: Role of the RtxA13 toxin.</title>
        <authorList>
            <person name="Callol A."/>
            <person name="Pajuelo D."/>
            <person name="Ebbesson L."/>
            <person name="Teles M."/>
            <person name="MacKenzie S."/>
            <person name="Amaro C."/>
        </authorList>
    </citation>
    <scope>NUCLEOTIDE SEQUENCE</scope>
</reference>
<dbReference type="EMBL" id="GBXM01020123">
    <property type="protein sequence ID" value="JAH88454.1"/>
    <property type="molecule type" value="Transcribed_RNA"/>
</dbReference>
<name>A0A0E9WDI8_ANGAN</name>
<proteinExistence type="predicted"/>
<reference evidence="1" key="1">
    <citation type="submission" date="2014-11" db="EMBL/GenBank/DDBJ databases">
        <authorList>
            <person name="Amaro Gonzalez C."/>
        </authorList>
    </citation>
    <scope>NUCLEOTIDE SEQUENCE</scope>
</reference>
<accession>A0A0E9WDI8</accession>
<evidence type="ECO:0000313" key="1">
    <source>
        <dbReference type="EMBL" id="JAH88454.1"/>
    </source>
</evidence>
<organism evidence="1">
    <name type="scientific">Anguilla anguilla</name>
    <name type="common">European freshwater eel</name>
    <name type="synonym">Muraena anguilla</name>
    <dbReference type="NCBI Taxonomy" id="7936"/>
    <lineage>
        <taxon>Eukaryota</taxon>
        <taxon>Metazoa</taxon>
        <taxon>Chordata</taxon>
        <taxon>Craniata</taxon>
        <taxon>Vertebrata</taxon>
        <taxon>Euteleostomi</taxon>
        <taxon>Actinopterygii</taxon>
        <taxon>Neopterygii</taxon>
        <taxon>Teleostei</taxon>
        <taxon>Anguilliformes</taxon>
        <taxon>Anguillidae</taxon>
        <taxon>Anguilla</taxon>
    </lineage>
</organism>
<protein>
    <submittedName>
        <fullName evidence="1">Uncharacterized protein</fullName>
    </submittedName>
</protein>
<sequence>MFAVFPSLHTSAQFFNSLISWYIITL</sequence>